<dbReference type="EMBL" id="CP004886">
    <property type="protein sequence ID" value="AGL22519.1"/>
    <property type="molecule type" value="Genomic_DNA"/>
</dbReference>
<dbReference type="InterPro" id="IPR029058">
    <property type="entry name" value="AB_hydrolase_fold"/>
</dbReference>
<evidence type="ECO:0000313" key="4">
    <source>
        <dbReference type="EMBL" id="AGL22519.1"/>
    </source>
</evidence>
<dbReference type="BioCyc" id="MTUB1304279:G13AB-757-MONOMER"/>
<dbReference type="PATRIC" id="fig|1304279.3.peg.5828"/>
<evidence type="ECO:0000256" key="2">
    <source>
        <dbReference type="SAM" id="MobiDB-lite"/>
    </source>
</evidence>
<evidence type="ECO:0000259" key="3">
    <source>
        <dbReference type="Pfam" id="PF02897"/>
    </source>
</evidence>
<name>R4LT15_MYCTX</name>
<dbReference type="Pfam" id="PF02897">
    <property type="entry name" value="Peptidase_S9_N"/>
    <property type="match status" value="1"/>
</dbReference>
<feature type="region of interest" description="Disordered" evidence="2">
    <location>
        <begin position="1"/>
        <end position="21"/>
    </location>
</feature>
<organism evidence="4 5">
    <name type="scientific">Mycobacterium tuberculosis str. Haarlem/NITR202</name>
    <dbReference type="NCBI Taxonomy" id="1304279"/>
    <lineage>
        <taxon>Bacteria</taxon>
        <taxon>Bacillati</taxon>
        <taxon>Actinomycetota</taxon>
        <taxon>Actinomycetes</taxon>
        <taxon>Mycobacteriales</taxon>
        <taxon>Mycobacteriaceae</taxon>
        <taxon>Mycobacterium</taxon>
        <taxon>Mycobacterium tuberculosis complex</taxon>
    </lineage>
</organism>
<dbReference type="GO" id="GO:0004252">
    <property type="term" value="F:serine-type endopeptidase activity"/>
    <property type="evidence" value="ECO:0007669"/>
    <property type="project" value="InterPro"/>
</dbReference>
<dbReference type="InterPro" id="IPR023302">
    <property type="entry name" value="Pept_S9A_N"/>
</dbReference>
<dbReference type="PANTHER" id="PTHR11757:SF19">
    <property type="entry name" value="PROLYL ENDOPEPTIDASE-LIKE"/>
    <property type="match status" value="1"/>
</dbReference>
<gene>
    <name evidence="4" type="ORF">I917_05535</name>
</gene>
<comment type="similarity">
    <text evidence="1">Belongs to the peptidase S9A family.</text>
</comment>
<dbReference type="HOGENOM" id="CLU_087425_1_0_11"/>
<sequence length="237" mass="26987">MMHRTALPSPPVAKRVQTRREHHGDVFVDPYEWLRDKDSPEVIAYLEAENDYTERTTAHLEPLRQKIFHEIKARTKETDLSVPTRRGNWWYYARTFEGKQYGVHCRCPVTDPDDWNPPEFDERTEIPGEQLLLDENVEADGHDFFALGAASVSLDDNLLAYSVDVVGDERYTLRFKDLRTGEQYPDEIAGIGAGVTWAADNAHCLLHHRGRGLASGHSVAIPTRVRRIVGAGLPRSR</sequence>
<evidence type="ECO:0000256" key="1">
    <source>
        <dbReference type="ARBA" id="ARBA00005228"/>
    </source>
</evidence>
<dbReference type="Gene3D" id="2.130.10.120">
    <property type="entry name" value="Prolyl oligopeptidase, N-terminal domain"/>
    <property type="match status" value="1"/>
</dbReference>
<dbReference type="Proteomes" id="UP000013563">
    <property type="component" value="Chromosome"/>
</dbReference>
<dbReference type="AlphaFoldDB" id="R4LT15"/>
<evidence type="ECO:0000313" key="5">
    <source>
        <dbReference type="Proteomes" id="UP000013563"/>
    </source>
</evidence>
<dbReference type="KEGG" id="mtuh:I917_05535"/>
<protein>
    <submittedName>
        <fullName evidence="4">Oligopeptidase B</fullName>
    </submittedName>
</protein>
<dbReference type="SUPFAM" id="SSF50993">
    <property type="entry name" value="Peptidase/esterase 'gauge' domain"/>
    <property type="match status" value="1"/>
</dbReference>
<accession>R4LT15</accession>
<proteinExistence type="inferred from homology"/>
<dbReference type="InterPro" id="IPR051543">
    <property type="entry name" value="Serine_Peptidase_S9A"/>
</dbReference>
<reference evidence="4 5" key="1">
    <citation type="journal article" date="2013" name="Genome Announc.">
        <title>Whole-Genome Sequences of Four Clinical Isolates of Mycobacterium tuberculosis from Tamil Nadu, South India.</title>
        <authorList>
            <person name="Narayanan S."/>
            <person name="Deshpande U."/>
        </authorList>
    </citation>
    <scope>NUCLEOTIDE SEQUENCE [LARGE SCALE GENOMIC DNA]</scope>
    <source>
        <strain evidence="4 5">Haarlem/NITR202</strain>
    </source>
</reference>
<feature type="domain" description="Peptidase S9A N-terminal" evidence="3">
    <location>
        <begin position="10"/>
        <end position="201"/>
    </location>
</feature>
<dbReference type="PANTHER" id="PTHR11757">
    <property type="entry name" value="PROTEASE FAMILY S9A OLIGOPEPTIDASE"/>
    <property type="match status" value="1"/>
</dbReference>
<dbReference type="Gene3D" id="3.40.50.1820">
    <property type="entry name" value="alpha/beta hydrolase"/>
    <property type="match status" value="1"/>
</dbReference>